<reference evidence="5 6" key="1">
    <citation type="submission" date="2014-04" db="EMBL/GenBank/DDBJ databases">
        <authorList>
            <consortium name="DOE Joint Genome Institute"/>
            <person name="Kuo A."/>
            <person name="Tarkka M."/>
            <person name="Buscot F."/>
            <person name="Kohler A."/>
            <person name="Nagy L.G."/>
            <person name="Floudas D."/>
            <person name="Copeland A."/>
            <person name="Barry K.W."/>
            <person name="Cichocki N."/>
            <person name="Veneault-Fourrey C."/>
            <person name="LaButti K."/>
            <person name="Lindquist E.A."/>
            <person name="Lipzen A."/>
            <person name="Lundell T."/>
            <person name="Morin E."/>
            <person name="Murat C."/>
            <person name="Sun H."/>
            <person name="Tunlid A."/>
            <person name="Henrissat B."/>
            <person name="Grigoriev I.V."/>
            <person name="Hibbett D.S."/>
            <person name="Martin F."/>
            <person name="Nordberg H.P."/>
            <person name="Cantor M.N."/>
            <person name="Hua S.X."/>
        </authorList>
    </citation>
    <scope>NUCLEOTIDE SEQUENCE [LARGE SCALE GENOMIC DNA]</scope>
    <source>
        <strain evidence="5 6">F 1598</strain>
    </source>
</reference>
<accession>A0A0C3BAR4</accession>
<keyword evidence="6" id="KW-1185">Reference proteome</keyword>
<name>A0A0C3BAR4_PILCF</name>
<dbReference type="Proteomes" id="UP000054166">
    <property type="component" value="Unassembled WGS sequence"/>
</dbReference>
<dbReference type="Pfam" id="PF05426">
    <property type="entry name" value="Alginate_lyase"/>
    <property type="match status" value="1"/>
</dbReference>
<reference evidence="6" key="2">
    <citation type="submission" date="2015-01" db="EMBL/GenBank/DDBJ databases">
        <title>Evolutionary Origins and Diversification of the Mycorrhizal Mutualists.</title>
        <authorList>
            <consortium name="DOE Joint Genome Institute"/>
            <consortium name="Mycorrhizal Genomics Consortium"/>
            <person name="Kohler A."/>
            <person name="Kuo A."/>
            <person name="Nagy L.G."/>
            <person name="Floudas D."/>
            <person name="Copeland A."/>
            <person name="Barry K.W."/>
            <person name="Cichocki N."/>
            <person name="Veneault-Fourrey C."/>
            <person name="LaButti K."/>
            <person name="Lindquist E.A."/>
            <person name="Lipzen A."/>
            <person name="Lundell T."/>
            <person name="Morin E."/>
            <person name="Murat C."/>
            <person name="Riley R."/>
            <person name="Ohm R."/>
            <person name="Sun H."/>
            <person name="Tunlid A."/>
            <person name="Henrissat B."/>
            <person name="Grigoriev I.V."/>
            <person name="Hibbett D.S."/>
            <person name="Martin F."/>
        </authorList>
    </citation>
    <scope>NUCLEOTIDE SEQUENCE [LARGE SCALE GENOMIC DNA]</scope>
    <source>
        <strain evidence="6">F 1598</strain>
    </source>
</reference>
<evidence type="ECO:0000313" key="6">
    <source>
        <dbReference type="Proteomes" id="UP000054166"/>
    </source>
</evidence>
<evidence type="ECO:0000313" key="5">
    <source>
        <dbReference type="EMBL" id="KIM74422.1"/>
    </source>
</evidence>
<dbReference type="AlphaFoldDB" id="A0A0C3BAR4"/>
<gene>
    <name evidence="5" type="ORF">PILCRDRAFT_14442</name>
</gene>
<dbReference type="GO" id="GO:0016829">
    <property type="term" value="F:lyase activity"/>
    <property type="evidence" value="ECO:0007669"/>
    <property type="project" value="UniProtKB-KW"/>
</dbReference>
<feature type="domain" description="Alginate lyase" evidence="4">
    <location>
        <begin position="79"/>
        <end position="282"/>
    </location>
</feature>
<dbReference type="GO" id="GO:0042597">
    <property type="term" value="C:periplasmic space"/>
    <property type="evidence" value="ECO:0007669"/>
    <property type="project" value="InterPro"/>
</dbReference>
<proteinExistence type="predicted"/>
<dbReference type="Gene3D" id="1.50.10.100">
    <property type="entry name" value="Chondroitin AC/alginate lyase"/>
    <property type="match status" value="1"/>
</dbReference>
<dbReference type="HOGENOM" id="CLU_038125_2_1_1"/>
<dbReference type="InterPro" id="IPR008929">
    <property type="entry name" value="Chondroitin_lyas"/>
</dbReference>
<evidence type="ECO:0000259" key="4">
    <source>
        <dbReference type="Pfam" id="PF05426"/>
    </source>
</evidence>
<evidence type="ECO:0000256" key="2">
    <source>
        <dbReference type="ARBA" id="ARBA00023239"/>
    </source>
</evidence>
<dbReference type="STRING" id="765440.A0A0C3BAR4"/>
<sequence>MLPLNLTFFLLLVNIWPIYAWVRPGVLHNLDDLERMLSYVSKGRAGTASNQYSDYLLLAADSFSSGDYVMSTPVTILSARASFEADATAAYQNALMWYLTRNETHLNKAITIMDSWSSTIKSVDPNYLDTQLASSLGPFMMTNAAEIIRYTSSAWTAAGIKQFESMLTNVFYPRLHNDTGVQYQANVGTGNTKAMVAFGVFTENTTMYNEAINYYLQEKCSGLPVDISSTGQASESGRDQGHVQLGLGNLAESCQIASVQGTHNLYGLLSNRLMVGYEYTAKYNLGYSVSYNTSFQRCDANLLGGPFQTISATGRGKFRPIYELAYAHYVSTMNLSMPYSNTIIEKVLTEVGSGPTSPADNSGWGTLKYRLI</sequence>
<keyword evidence="2" id="KW-0456">Lyase</keyword>
<feature type="signal peptide" evidence="3">
    <location>
        <begin position="1"/>
        <end position="20"/>
    </location>
</feature>
<keyword evidence="1 3" id="KW-0732">Signal</keyword>
<organism evidence="5 6">
    <name type="scientific">Piloderma croceum (strain F 1598)</name>
    <dbReference type="NCBI Taxonomy" id="765440"/>
    <lineage>
        <taxon>Eukaryota</taxon>
        <taxon>Fungi</taxon>
        <taxon>Dikarya</taxon>
        <taxon>Basidiomycota</taxon>
        <taxon>Agaricomycotina</taxon>
        <taxon>Agaricomycetes</taxon>
        <taxon>Agaricomycetidae</taxon>
        <taxon>Atheliales</taxon>
        <taxon>Atheliaceae</taxon>
        <taxon>Piloderma</taxon>
    </lineage>
</organism>
<dbReference type="OrthoDB" id="526316at2759"/>
<dbReference type="InterPro" id="IPR008397">
    <property type="entry name" value="Alginate_lyase_dom"/>
</dbReference>
<protein>
    <recommendedName>
        <fullName evidence="4">Alginate lyase domain-containing protein</fullName>
    </recommendedName>
</protein>
<evidence type="ECO:0000256" key="3">
    <source>
        <dbReference type="SAM" id="SignalP"/>
    </source>
</evidence>
<dbReference type="EMBL" id="KN833061">
    <property type="protein sequence ID" value="KIM74422.1"/>
    <property type="molecule type" value="Genomic_DNA"/>
</dbReference>
<feature type="chain" id="PRO_5002161643" description="Alginate lyase domain-containing protein" evidence="3">
    <location>
        <begin position="21"/>
        <end position="372"/>
    </location>
</feature>
<dbReference type="InParanoid" id="A0A0C3BAR4"/>
<dbReference type="SUPFAM" id="SSF48230">
    <property type="entry name" value="Chondroitin AC/alginate lyase"/>
    <property type="match status" value="1"/>
</dbReference>
<evidence type="ECO:0000256" key="1">
    <source>
        <dbReference type="ARBA" id="ARBA00022729"/>
    </source>
</evidence>